<dbReference type="AlphaFoldDB" id="A0AAU7VRT0"/>
<dbReference type="InterPro" id="IPR002376">
    <property type="entry name" value="Formyl_transf_N"/>
</dbReference>
<dbReference type="InterPro" id="IPR005793">
    <property type="entry name" value="Formyl_trans_C"/>
</dbReference>
<dbReference type="Pfam" id="PF00551">
    <property type="entry name" value="Formyl_trans_N"/>
    <property type="match status" value="1"/>
</dbReference>
<evidence type="ECO:0000313" key="8">
    <source>
        <dbReference type="EMBL" id="XBX76382.1"/>
    </source>
</evidence>
<gene>
    <name evidence="5 8" type="primary">fmt</name>
    <name evidence="8" type="ORF">PRVXT_001324</name>
</gene>
<comment type="similarity">
    <text evidence="1 5">Belongs to the Fmt family.</text>
</comment>
<dbReference type="Pfam" id="PF02911">
    <property type="entry name" value="Formyl_trans_C"/>
    <property type="match status" value="1"/>
</dbReference>
<keyword evidence="3 5" id="KW-0808">Transferase</keyword>
<dbReference type="SUPFAM" id="SSF50486">
    <property type="entry name" value="FMT C-terminal domain-like"/>
    <property type="match status" value="1"/>
</dbReference>
<dbReference type="HAMAP" id="MF_00182">
    <property type="entry name" value="Formyl_trans"/>
    <property type="match status" value="1"/>
</dbReference>
<dbReference type="EC" id="2.1.2.9" evidence="2 5"/>
<organism evidence="8">
    <name type="scientific">Proteinivorax tanatarense</name>
    <dbReference type="NCBI Taxonomy" id="1260629"/>
    <lineage>
        <taxon>Bacteria</taxon>
        <taxon>Bacillati</taxon>
        <taxon>Bacillota</taxon>
        <taxon>Clostridia</taxon>
        <taxon>Eubacteriales</taxon>
        <taxon>Proteinivoracaceae</taxon>
        <taxon>Proteinivorax</taxon>
    </lineage>
</organism>
<dbReference type="PANTHER" id="PTHR11138">
    <property type="entry name" value="METHIONYL-TRNA FORMYLTRANSFERASE"/>
    <property type="match status" value="1"/>
</dbReference>
<dbReference type="InterPro" id="IPR036477">
    <property type="entry name" value="Formyl_transf_N_sf"/>
</dbReference>
<evidence type="ECO:0000256" key="4">
    <source>
        <dbReference type="ARBA" id="ARBA00022917"/>
    </source>
</evidence>
<dbReference type="CDD" id="cd08646">
    <property type="entry name" value="FMT_core_Met-tRNA-FMT_N"/>
    <property type="match status" value="1"/>
</dbReference>
<dbReference type="InterPro" id="IPR001555">
    <property type="entry name" value="GART_AS"/>
</dbReference>
<dbReference type="FunFam" id="3.40.50.12230:FF:000001">
    <property type="entry name" value="Methionyl-tRNA formyltransferase"/>
    <property type="match status" value="1"/>
</dbReference>
<dbReference type="SUPFAM" id="SSF53328">
    <property type="entry name" value="Formyltransferase"/>
    <property type="match status" value="1"/>
</dbReference>
<evidence type="ECO:0000259" key="6">
    <source>
        <dbReference type="Pfam" id="PF00551"/>
    </source>
</evidence>
<dbReference type="InterPro" id="IPR005794">
    <property type="entry name" value="Fmt"/>
</dbReference>
<dbReference type="GO" id="GO:0004479">
    <property type="term" value="F:methionyl-tRNA formyltransferase activity"/>
    <property type="evidence" value="ECO:0007669"/>
    <property type="project" value="UniProtKB-UniRule"/>
</dbReference>
<evidence type="ECO:0000256" key="5">
    <source>
        <dbReference type="HAMAP-Rule" id="MF_00182"/>
    </source>
</evidence>
<dbReference type="Gene3D" id="3.40.50.12230">
    <property type="match status" value="1"/>
</dbReference>
<reference evidence="8" key="1">
    <citation type="journal article" date="2013" name="Extremophiles">
        <title>Proteinivorax tanatarense gen. nov., sp. nov., an anaerobic, haloalkaliphilic, proteolytic bacterium isolated from a decaying algal bloom, and proposal of Proteinivoraceae fam. nov.</title>
        <authorList>
            <person name="Kevbrin V."/>
            <person name="Boltyanskaya Y."/>
            <person name="Zhilina T."/>
            <person name="Kolganova T."/>
            <person name="Lavrentjeva E."/>
            <person name="Kuznetsov B."/>
        </authorList>
    </citation>
    <scope>NUCLEOTIDE SEQUENCE</scope>
    <source>
        <strain evidence="8">Z-910T</strain>
    </source>
</reference>
<evidence type="ECO:0000256" key="3">
    <source>
        <dbReference type="ARBA" id="ARBA00022679"/>
    </source>
</evidence>
<dbReference type="PANTHER" id="PTHR11138:SF5">
    <property type="entry name" value="METHIONYL-TRNA FORMYLTRANSFERASE, MITOCHONDRIAL"/>
    <property type="match status" value="1"/>
</dbReference>
<dbReference type="InterPro" id="IPR041711">
    <property type="entry name" value="Met-tRNA-FMT_N"/>
</dbReference>
<dbReference type="InterPro" id="IPR011034">
    <property type="entry name" value="Formyl_transferase-like_C_sf"/>
</dbReference>
<dbReference type="NCBIfam" id="TIGR00460">
    <property type="entry name" value="fmt"/>
    <property type="match status" value="1"/>
</dbReference>
<dbReference type="PROSITE" id="PS00373">
    <property type="entry name" value="GART"/>
    <property type="match status" value="1"/>
</dbReference>
<protein>
    <recommendedName>
        <fullName evidence="2 5">Methionyl-tRNA formyltransferase</fullName>
        <ecNumber evidence="2 5">2.1.2.9</ecNumber>
    </recommendedName>
</protein>
<accession>A0AAU7VRT0</accession>
<evidence type="ECO:0000259" key="7">
    <source>
        <dbReference type="Pfam" id="PF02911"/>
    </source>
</evidence>
<feature type="binding site" evidence="5">
    <location>
        <begin position="108"/>
        <end position="111"/>
    </location>
    <ligand>
        <name>(6S)-5,6,7,8-tetrahydrofolate</name>
        <dbReference type="ChEBI" id="CHEBI:57453"/>
    </ligand>
</feature>
<evidence type="ECO:0000256" key="2">
    <source>
        <dbReference type="ARBA" id="ARBA00012261"/>
    </source>
</evidence>
<comment type="function">
    <text evidence="5">Attaches a formyl group to the free amino group of methionyl-tRNA(fMet). The formyl group appears to play a dual role in the initiator identity of N-formylmethionyl-tRNA by promoting its recognition by IF2 and preventing the misappropriation of this tRNA by the elongation apparatus.</text>
</comment>
<keyword evidence="4 5" id="KW-0648">Protein biosynthesis</keyword>
<dbReference type="RefSeq" id="WP_350345121.1">
    <property type="nucleotide sequence ID" value="NZ_CP158367.1"/>
</dbReference>
<proteinExistence type="inferred from homology"/>
<feature type="domain" description="Formyl transferase N-terminal" evidence="6">
    <location>
        <begin position="1"/>
        <end position="178"/>
    </location>
</feature>
<dbReference type="InterPro" id="IPR044135">
    <property type="entry name" value="Met-tRNA-FMT_C"/>
</dbReference>
<reference evidence="8" key="2">
    <citation type="submission" date="2024-06" db="EMBL/GenBank/DDBJ databases">
        <authorList>
            <person name="Petrova K.O."/>
            <person name="Toshchakov S.V."/>
            <person name="Boltjanskaja Y.V."/>
            <person name="Kevbrin V."/>
        </authorList>
    </citation>
    <scope>NUCLEOTIDE SEQUENCE</scope>
    <source>
        <strain evidence="8">Z-910T</strain>
    </source>
</reference>
<comment type="catalytic activity">
    <reaction evidence="5">
        <text>L-methionyl-tRNA(fMet) + (6R)-10-formyltetrahydrofolate = N-formyl-L-methionyl-tRNA(fMet) + (6S)-5,6,7,8-tetrahydrofolate + H(+)</text>
        <dbReference type="Rhea" id="RHEA:24380"/>
        <dbReference type="Rhea" id="RHEA-COMP:9952"/>
        <dbReference type="Rhea" id="RHEA-COMP:9953"/>
        <dbReference type="ChEBI" id="CHEBI:15378"/>
        <dbReference type="ChEBI" id="CHEBI:57453"/>
        <dbReference type="ChEBI" id="CHEBI:78530"/>
        <dbReference type="ChEBI" id="CHEBI:78844"/>
        <dbReference type="ChEBI" id="CHEBI:195366"/>
        <dbReference type="EC" id="2.1.2.9"/>
    </reaction>
</comment>
<dbReference type="CDD" id="cd08704">
    <property type="entry name" value="Met_tRNA_FMT_C"/>
    <property type="match status" value="1"/>
</dbReference>
<dbReference type="GO" id="GO:0005829">
    <property type="term" value="C:cytosol"/>
    <property type="evidence" value="ECO:0007669"/>
    <property type="project" value="TreeGrafter"/>
</dbReference>
<sequence length="313" mass="35054">MRVVFMGTPDFAVPTLRVLNENYDLVSVVTQPDRKKGRGQKKLFSPVKTFANEHELPILQPNTVKSKDFIAKVESLSPDVIVVVAYGQIIPKQILELPPLGCINVHGSLLPAYRGAAPIHWALLKGEKTTGVTTMLMDEGMDTGDILIKRTVTISDQDNVATLHERLSKVGATTLIETLDKLKSQEIVPQPQNSKLATYAPKLTKDLCKINWSEDNIKVFNRIRGLNPWPGAYTYFRGARVKVFESEISNKDYKKTCGEVISVDHKGLLVQSKNSSIYLKVLQPENKKKMDAISFVNGYNIKEGENFEEKRRG</sequence>
<dbReference type="EMBL" id="CP158367">
    <property type="protein sequence ID" value="XBX76382.1"/>
    <property type="molecule type" value="Genomic_DNA"/>
</dbReference>
<evidence type="ECO:0000256" key="1">
    <source>
        <dbReference type="ARBA" id="ARBA00010699"/>
    </source>
</evidence>
<feature type="domain" description="Formyl transferase C-terminal" evidence="7">
    <location>
        <begin position="202"/>
        <end position="300"/>
    </location>
</feature>
<name>A0AAU7VRT0_9FIRM</name>